<organism evidence="1 2">
    <name type="scientific">Allacma fusca</name>
    <dbReference type="NCBI Taxonomy" id="39272"/>
    <lineage>
        <taxon>Eukaryota</taxon>
        <taxon>Metazoa</taxon>
        <taxon>Ecdysozoa</taxon>
        <taxon>Arthropoda</taxon>
        <taxon>Hexapoda</taxon>
        <taxon>Collembola</taxon>
        <taxon>Symphypleona</taxon>
        <taxon>Sminthuridae</taxon>
        <taxon>Allacma</taxon>
    </lineage>
</organism>
<evidence type="ECO:0000313" key="2">
    <source>
        <dbReference type="Proteomes" id="UP000708208"/>
    </source>
</evidence>
<proteinExistence type="predicted"/>
<name>A0A8J2JIQ7_9HEXA</name>
<evidence type="ECO:0000313" key="1">
    <source>
        <dbReference type="EMBL" id="CAG7719572.1"/>
    </source>
</evidence>
<feature type="non-terminal residue" evidence="1">
    <location>
        <position position="1"/>
    </location>
</feature>
<keyword evidence="2" id="KW-1185">Reference proteome</keyword>
<sequence>EPPAGVIIMDDFRPYFESINNILEVPTKLSRTISLLLKLLI</sequence>
<comment type="caution">
    <text evidence="1">The sequence shown here is derived from an EMBL/GenBank/DDBJ whole genome shotgun (WGS) entry which is preliminary data.</text>
</comment>
<reference evidence="1" key="1">
    <citation type="submission" date="2021-06" db="EMBL/GenBank/DDBJ databases">
        <authorList>
            <person name="Hodson N. C."/>
            <person name="Mongue J. A."/>
            <person name="Jaron S. K."/>
        </authorList>
    </citation>
    <scope>NUCLEOTIDE SEQUENCE</scope>
</reference>
<gene>
    <name evidence="1" type="ORF">AFUS01_LOCUS8891</name>
</gene>
<protein>
    <submittedName>
        <fullName evidence="1">Uncharacterized protein</fullName>
    </submittedName>
</protein>
<dbReference type="AlphaFoldDB" id="A0A8J2JIQ7"/>
<dbReference type="EMBL" id="CAJVCH010062540">
    <property type="protein sequence ID" value="CAG7719572.1"/>
    <property type="molecule type" value="Genomic_DNA"/>
</dbReference>
<dbReference type="Proteomes" id="UP000708208">
    <property type="component" value="Unassembled WGS sequence"/>
</dbReference>
<accession>A0A8J2JIQ7</accession>